<gene>
    <name evidence="1" type="primary">WBGene00284065</name>
</gene>
<organism evidence="1 2">
    <name type="scientific">Pristionchus pacificus</name>
    <name type="common">Parasitic nematode worm</name>
    <dbReference type="NCBI Taxonomy" id="54126"/>
    <lineage>
        <taxon>Eukaryota</taxon>
        <taxon>Metazoa</taxon>
        <taxon>Ecdysozoa</taxon>
        <taxon>Nematoda</taxon>
        <taxon>Chromadorea</taxon>
        <taxon>Rhabditida</taxon>
        <taxon>Rhabditina</taxon>
        <taxon>Diplogasteromorpha</taxon>
        <taxon>Diplogasteroidea</taxon>
        <taxon>Neodiplogasteridae</taxon>
        <taxon>Pristionchus</taxon>
    </lineage>
</organism>
<protein>
    <submittedName>
        <fullName evidence="1">Uncharacterized protein</fullName>
    </submittedName>
</protein>
<accession>A0A8R1Z616</accession>
<reference evidence="1" key="2">
    <citation type="submission" date="2022-06" db="UniProtKB">
        <authorList>
            <consortium name="EnsemblMetazoa"/>
        </authorList>
    </citation>
    <scope>IDENTIFICATION</scope>
    <source>
        <strain evidence="1">PS312</strain>
    </source>
</reference>
<evidence type="ECO:0000313" key="2">
    <source>
        <dbReference type="Proteomes" id="UP000005239"/>
    </source>
</evidence>
<dbReference type="Proteomes" id="UP000005239">
    <property type="component" value="Unassembled WGS sequence"/>
</dbReference>
<proteinExistence type="predicted"/>
<evidence type="ECO:0000313" key="1">
    <source>
        <dbReference type="EnsemblMetazoa" id="PPA45696.1"/>
    </source>
</evidence>
<reference evidence="2" key="1">
    <citation type="journal article" date="2008" name="Nat. Genet.">
        <title>The Pristionchus pacificus genome provides a unique perspective on nematode lifestyle and parasitism.</title>
        <authorList>
            <person name="Dieterich C."/>
            <person name="Clifton S.W."/>
            <person name="Schuster L.N."/>
            <person name="Chinwalla A."/>
            <person name="Delehaunty K."/>
            <person name="Dinkelacker I."/>
            <person name="Fulton L."/>
            <person name="Fulton R."/>
            <person name="Godfrey J."/>
            <person name="Minx P."/>
            <person name="Mitreva M."/>
            <person name="Roeseler W."/>
            <person name="Tian H."/>
            <person name="Witte H."/>
            <person name="Yang S.P."/>
            <person name="Wilson R.K."/>
            <person name="Sommer R.J."/>
        </authorList>
    </citation>
    <scope>NUCLEOTIDE SEQUENCE [LARGE SCALE GENOMIC DNA]</scope>
    <source>
        <strain evidence="2">PS312</strain>
    </source>
</reference>
<sequence length="109" mass="12138">MRLWTIGWKAVTPKTLSTTAAVTITNRYHDGDEEEYEIGAWDHEMRPALDSPLDFVGTLANERLAQIHEVLTFRISVLTIVASKGHATYALAGTRGMKSAEKISNRLSH</sequence>
<name>A0A2A6CM42_PRIPA</name>
<keyword evidence="2" id="KW-1185">Reference proteome</keyword>
<dbReference type="EnsemblMetazoa" id="PPA45696.1">
    <property type="protein sequence ID" value="PPA45696.1"/>
    <property type="gene ID" value="WBGene00284065"/>
</dbReference>
<dbReference type="AlphaFoldDB" id="A0A2A6CM42"/>
<accession>A0A2A6CM42</accession>